<accession>A0A2A6CQX0</accession>
<evidence type="ECO:0000256" key="6">
    <source>
        <dbReference type="SAM" id="MobiDB-lite"/>
    </source>
</evidence>
<feature type="transmembrane region" description="Helical" evidence="5">
    <location>
        <begin position="368"/>
        <end position="389"/>
    </location>
</feature>
<dbReference type="PROSITE" id="PS00236">
    <property type="entry name" value="NEUROTR_ION_CHANNEL"/>
    <property type="match status" value="1"/>
</dbReference>
<dbReference type="PANTHER" id="PTHR18945">
    <property type="entry name" value="NEUROTRANSMITTER GATED ION CHANNEL"/>
    <property type="match status" value="1"/>
</dbReference>
<keyword evidence="3 5" id="KW-1133">Transmembrane helix</keyword>
<evidence type="ECO:0000313" key="8">
    <source>
        <dbReference type="Proteomes" id="UP000005239"/>
    </source>
</evidence>
<dbReference type="OrthoDB" id="410315at2759"/>
<dbReference type="FunFam" id="1.20.58.390:FF:000062">
    <property type="entry name" value="Neurotransmitter-gated ion-channel transmembrane region"/>
    <property type="match status" value="1"/>
</dbReference>
<dbReference type="GO" id="GO:1904315">
    <property type="term" value="F:transmitter-gated monoatomic ion channel activity involved in regulation of postsynaptic membrane potential"/>
    <property type="evidence" value="ECO:0000318"/>
    <property type="project" value="GO_Central"/>
</dbReference>
<dbReference type="GO" id="GO:1902495">
    <property type="term" value="C:transmembrane transporter complex"/>
    <property type="evidence" value="ECO:0000318"/>
    <property type="project" value="GO_Central"/>
</dbReference>
<dbReference type="InterPro" id="IPR006202">
    <property type="entry name" value="Neur_chan_lig-bd"/>
</dbReference>
<name>A0A2A6CQX0_PRIPA</name>
<sequence length="670" mass="77348">MRSVLVLLLLFRCGQCMKTVMRGGRDDAVNEGDLLPSDPAIVPLLDNRIPSQSSQSSPSSSSSSAHIKETSQYDTSTHQLPNSIQKRIDQSVPPRPPSEERIEIEIDEDDNDEERSRRTRSKKVDKYPGAEKGAAFGRNDYLLPENFKTLRRQDIPVTYRLHDDLLRKGTRPVKHPNQLVHVSMSVFLYQIIKLDAVKNTISLSGSFELYWKDDFLTWDPKFYDEAREIFLSSQDIWIPEFSLYYSHNFNDAVKLLSNNDVRVNYTGHIRYYIPFSTESLCKLDVKFFPFDIQQCTLLFGSWAHSNDSIKYSLYTQNLSLIDFYDNQEWELDTIHSNIKADGFLYDYLDPPLFWEMIIMDLVVVRQSFYYVFNLVIPSTIITLVAVIGFHTPSTSGRVRDAKFRLGIMTLMSMSVILLAIVEDMPKFSMWSSRRGRGSFSGIPLIGLYYFILLAIIGLSTVTTSMFVFLERDYRVKRRIPWYLRWLAFDLRGADPGLPRSTSYNRAPNGHGDDQTTGLSLFPVEQASEGTNINCTPRMYAVSPSSTPSSNERAIEDLIQYIDKIERCVEIIRKDLRALVPQDDMNSRWQTVIRRLEVMSLVFYVAVLFVTMFLFFYHDWQVHPLFPLDLGRYWSKYCAVGHNPCGQVNLKCPWMQNTAAEQATCEHNSYN</sequence>
<feature type="compositionally biased region" description="Low complexity" evidence="6">
    <location>
        <begin position="50"/>
        <end position="64"/>
    </location>
</feature>
<dbReference type="Pfam" id="PF02932">
    <property type="entry name" value="Neur_chan_memb"/>
    <property type="match status" value="1"/>
</dbReference>
<keyword evidence="5" id="KW-0407">Ion channel</keyword>
<keyword evidence="2 5" id="KW-0812">Transmembrane</keyword>
<dbReference type="GO" id="GO:0042391">
    <property type="term" value="P:regulation of membrane potential"/>
    <property type="evidence" value="ECO:0000318"/>
    <property type="project" value="GO_Central"/>
</dbReference>
<feature type="transmembrane region" description="Helical" evidence="5">
    <location>
        <begin position="441"/>
        <end position="469"/>
    </location>
</feature>
<dbReference type="GO" id="GO:0098794">
    <property type="term" value="C:postsynapse"/>
    <property type="evidence" value="ECO:0007669"/>
    <property type="project" value="GOC"/>
</dbReference>
<dbReference type="Pfam" id="PF02931">
    <property type="entry name" value="Neur_chan_LBD"/>
    <property type="match status" value="1"/>
</dbReference>
<dbReference type="CDD" id="cd19051">
    <property type="entry name" value="LGIC_TM_cation"/>
    <property type="match status" value="1"/>
</dbReference>
<dbReference type="GO" id="GO:0007268">
    <property type="term" value="P:chemical synaptic transmission"/>
    <property type="evidence" value="ECO:0000318"/>
    <property type="project" value="GO_Central"/>
</dbReference>
<dbReference type="CDD" id="cd18989">
    <property type="entry name" value="LGIC_ECD_cation"/>
    <property type="match status" value="1"/>
</dbReference>
<reference evidence="7" key="2">
    <citation type="submission" date="2022-06" db="UniProtKB">
        <authorList>
            <consortium name="EnsemblMetazoa"/>
        </authorList>
    </citation>
    <scope>IDENTIFICATION</scope>
    <source>
        <strain evidence="7">PS312</strain>
    </source>
</reference>
<dbReference type="InterPro" id="IPR006029">
    <property type="entry name" value="Neurotrans-gated_channel_TM"/>
</dbReference>
<gene>
    <name evidence="7" type="primary">WBGene00102150</name>
</gene>
<feature type="transmembrane region" description="Helical" evidence="5">
    <location>
        <begin position="401"/>
        <end position="421"/>
    </location>
</feature>
<accession>A0A8R1YBY1</accession>
<dbReference type="GO" id="GO:0043005">
    <property type="term" value="C:neuron projection"/>
    <property type="evidence" value="ECO:0000318"/>
    <property type="project" value="GO_Central"/>
</dbReference>
<comment type="subcellular location">
    <subcellularLocation>
        <location evidence="1">Membrane</location>
        <topology evidence="1">Multi-pass membrane protein</topology>
    </subcellularLocation>
</comment>
<dbReference type="InterPro" id="IPR036734">
    <property type="entry name" value="Neur_chan_lig-bd_sf"/>
</dbReference>
<feature type="compositionally biased region" description="Polar residues" evidence="6">
    <location>
        <begin position="72"/>
        <end position="85"/>
    </location>
</feature>
<protein>
    <submittedName>
        <fullName evidence="7">Lgc-31</fullName>
    </submittedName>
</protein>
<dbReference type="FunFam" id="2.70.170.10:FF:000028">
    <property type="entry name" value="AcetylCholine Receptor"/>
    <property type="match status" value="1"/>
</dbReference>
<dbReference type="SUPFAM" id="SSF90112">
    <property type="entry name" value="Neurotransmitter-gated ion-channel transmembrane pore"/>
    <property type="match status" value="1"/>
</dbReference>
<evidence type="ECO:0000256" key="2">
    <source>
        <dbReference type="ARBA" id="ARBA00022692"/>
    </source>
</evidence>
<dbReference type="EnsemblMetazoa" id="PPA12596.1">
    <property type="protein sequence ID" value="PPA12596.1"/>
    <property type="gene ID" value="WBGene00102150"/>
</dbReference>
<dbReference type="InterPro" id="IPR018000">
    <property type="entry name" value="Neurotransmitter_ion_chnl_CS"/>
</dbReference>
<proteinExistence type="inferred from homology"/>
<evidence type="ECO:0000313" key="7">
    <source>
        <dbReference type="EnsemblMetazoa" id="PPA12596.1"/>
    </source>
</evidence>
<dbReference type="GO" id="GO:0004888">
    <property type="term" value="F:transmembrane signaling receptor activity"/>
    <property type="evidence" value="ECO:0007669"/>
    <property type="project" value="InterPro"/>
</dbReference>
<organism evidence="7 8">
    <name type="scientific">Pristionchus pacificus</name>
    <name type="common">Parasitic nematode worm</name>
    <dbReference type="NCBI Taxonomy" id="54126"/>
    <lineage>
        <taxon>Eukaryota</taxon>
        <taxon>Metazoa</taxon>
        <taxon>Ecdysozoa</taxon>
        <taxon>Nematoda</taxon>
        <taxon>Chromadorea</taxon>
        <taxon>Rhabditida</taxon>
        <taxon>Rhabditina</taxon>
        <taxon>Diplogasteromorpha</taxon>
        <taxon>Diplogasteroidea</taxon>
        <taxon>Neodiplogasteridae</taxon>
        <taxon>Pristionchus</taxon>
    </lineage>
</organism>
<evidence type="ECO:0000256" key="5">
    <source>
        <dbReference type="RuleBase" id="RU000687"/>
    </source>
</evidence>
<comment type="similarity">
    <text evidence="5">Belongs to the ligand-gated ion channel (TC 1.A.9) family.</text>
</comment>
<dbReference type="GO" id="GO:0005886">
    <property type="term" value="C:plasma membrane"/>
    <property type="evidence" value="ECO:0000318"/>
    <property type="project" value="GO_Central"/>
</dbReference>
<keyword evidence="8" id="KW-1185">Reference proteome</keyword>
<dbReference type="GO" id="GO:0034220">
    <property type="term" value="P:monoatomic ion transmembrane transport"/>
    <property type="evidence" value="ECO:0000318"/>
    <property type="project" value="GO_Central"/>
</dbReference>
<feature type="chain" id="PRO_5042620834" evidence="5">
    <location>
        <begin position="17"/>
        <end position="670"/>
    </location>
</feature>
<dbReference type="Proteomes" id="UP000005239">
    <property type="component" value="Unassembled WGS sequence"/>
</dbReference>
<dbReference type="Gene3D" id="2.70.170.10">
    <property type="entry name" value="Neurotransmitter-gated ion-channel ligand-binding domain"/>
    <property type="match status" value="1"/>
</dbReference>
<dbReference type="GO" id="GO:0045202">
    <property type="term" value="C:synapse"/>
    <property type="evidence" value="ECO:0000318"/>
    <property type="project" value="GO_Central"/>
</dbReference>
<dbReference type="SUPFAM" id="SSF63712">
    <property type="entry name" value="Nicotinic receptor ligand binding domain-like"/>
    <property type="match status" value="1"/>
</dbReference>
<dbReference type="GO" id="GO:0005231">
    <property type="term" value="F:excitatory extracellular ligand-gated monoatomic ion channel activity"/>
    <property type="evidence" value="ECO:0000318"/>
    <property type="project" value="GO_Central"/>
</dbReference>
<dbReference type="AlphaFoldDB" id="A0A2A6CQX0"/>
<evidence type="ECO:0000256" key="1">
    <source>
        <dbReference type="ARBA" id="ARBA00004141"/>
    </source>
</evidence>
<dbReference type="PRINTS" id="PR00252">
    <property type="entry name" value="NRIONCHANNEL"/>
</dbReference>
<feature type="region of interest" description="Disordered" evidence="6">
    <location>
        <begin position="40"/>
        <end position="130"/>
    </location>
</feature>
<dbReference type="Gene3D" id="1.20.58.390">
    <property type="entry name" value="Neurotransmitter-gated ion-channel transmembrane domain"/>
    <property type="match status" value="1"/>
</dbReference>
<evidence type="ECO:0000256" key="4">
    <source>
        <dbReference type="ARBA" id="ARBA00023136"/>
    </source>
</evidence>
<dbReference type="InterPro" id="IPR038050">
    <property type="entry name" value="Neuro_actylchol_rec"/>
</dbReference>
<keyword evidence="5" id="KW-0406">Ion transport</keyword>
<keyword evidence="5" id="KW-0732">Signal</keyword>
<evidence type="ECO:0000256" key="3">
    <source>
        <dbReference type="ARBA" id="ARBA00022989"/>
    </source>
</evidence>
<dbReference type="InterPro" id="IPR006201">
    <property type="entry name" value="Neur_channel"/>
</dbReference>
<keyword evidence="4 5" id="KW-0472">Membrane</keyword>
<keyword evidence="5" id="KW-0813">Transport</keyword>
<dbReference type="InterPro" id="IPR036719">
    <property type="entry name" value="Neuro-gated_channel_TM_sf"/>
</dbReference>
<feature type="signal peptide" evidence="5">
    <location>
        <begin position="1"/>
        <end position="16"/>
    </location>
</feature>
<feature type="transmembrane region" description="Helical" evidence="5">
    <location>
        <begin position="597"/>
        <end position="616"/>
    </location>
</feature>
<reference evidence="8" key="1">
    <citation type="journal article" date="2008" name="Nat. Genet.">
        <title>The Pristionchus pacificus genome provides a unique perspective on nematode lifestyle and parasitism.</title>
        <authorList>
            <person name="Dieterich C."/>
            <person name="Clifton S.W."/>
            <person name="Schuster L.N."/>
            <person name="Chinwalla A."/>
            <person name="Delehaunty K."/>
            <person name="Dinkelacker I."/>
            <person name="Fulton L."/>
            <person name="Fulton R."/>
            <person name="Godfrey J."/>
            <person name="Minx P."/>
            <person name="Mitreva M."/>
            <person name="Roeseler W."/>
            <person name="Tian H."/>
            <person name="Witte H."/>
            <person name="Yang S.P."/>
            <person name="Wilson R.K."/>
            <person name="Sommer R.J."/>
        </authorList>
    </citation>
    <scope>NUCLEOTIDE SEQUENCE [LARGE SCALE GENOMIC DNA]</scope>
    <source>
        <strain evidence="8">PS312</strain>
    </source>
</reference>